<dbReference type="InterPro" id="IPR029058">
    <property type="entry name" value="AB_hydrolase_fold"/>
</dbReference>
<dbReference type="RefSeq" id="WP_015792501.1">
    <property type="nucleotide sequence ID" value="NC_013131.1"/>
</dbReference>
<dbReference type="EMBL" id="CP001700">
    <property type="protein sequence ID" value="ACU72772.1"/>
    <property type="molecule type" value="Genomic_DNA"/>
</dbReference>
<dbReference type="eggNOG" id="COG3545">
    <property type="taxonomic scope" value="Bacteria"/>
</dbReference>
<dbReference type="InParanoid" id="C7QDH9"/>
<dbReference type="Proteomes" id="UP000000851">
    <property type="component" value="Chromosome"/>
</dbReference>
<organism evidence="1 2">
    <name type="scientific">Catenulispora acidiphila (strain DSM 44928 / JCM 14897 / NBRC 102108 / NRRL B-24433 / ID139908)</name>
    <dbReference type="NCBI Taxonomy" id="479433"/>
    <lineage>
        <taxon>Bacteria</taxon>
        <taxon>Bacillati</taxon>
        <taxon>Actinomycetota</taxon>
        <taxon>Actinomycetes</taxon>
        <taxon>Catenulisporales</taxon>
        <taxon>Catenulisporaceae</taxon>
        <taxon>Catenulispora</taxon>
    </lineage>
</organism>
<name>C7QDH9_CATAD</name>
<dbReference type="OrthoDB" id="145361at2"/>
<gene>
    <name evidence="1" type="ordered locus">Caci_3884</name>
</gene>
<dbReference type="KEGG" id="cai:Caci_3884"/>
<dbReference type="SUPFAM" id="SSF53474">
    <property type="entry name" value="alpha/beta-Hydrolases"/>
    <property type="match status" value="1"/>
</dbReference>
<dbReference type="HOGENOM" id="CLU_054376_0_0_11"/>
<dbReference type="STRING" id="479433.Caci_3884"/>
<proteinExistence type="predicted"/>
<accession>C7QDH9</accession>
<evidence type="ECO:0000313" key="2">
    <source>
        <dbReference type="Proteomes" id="UP000000851"/>
    </source>
</evidence>
<dbReference type="AlphaFoldDB" id="C7QDH9"/>
<keyword evidence="2" id="KW-1185">Reference proteome</keyword>
<protein>
    <submittedName>
        <fullName evidence="1">Uncharacterized protein</fullName>
    </submittedName>
</protein>
<evidence type="ECO:0000313" key="1">
    <source>
        <dbReference type="EMBL" id="ACU72772.1"/>
    </source>
</evidence>
<sequence length="399" mass="42923">MHGTGVRDKHPALFDRVCRGFAKLDRPDLVVESCFWGEKHGAKLALGGASIPAYLSAAPDYSAIDDPDEELVGFWEILQEDPFAQLQLMAEFEQPGPDDEVLPPSFHTPGADVLSRLTALSPAGELADLLAETGLAPYLEPAMRRLRAAPELGKAAVARAEAPGDLAEAVACALLALLLTVADESAPTGAQLDRLADLLVAALGAGERSGRVSKTAQFLGRRALNVTTQPLLRVFRNGLTEAAVPMLGDILNYQAHGDGLRDFLRARIFASDEHTIVLGHSLGGVALVDLLAAATPGEFGQVRLLVTVGSQAPFLYELGALHSLPLDSADTADALARMPKWLNVYDRRDLLSYLAAPVFGPEGVEDFEVDCRQPFPAAHSAYWNLDRVYERICQEIAWT</sequence>
<reference evidence="1 2" key="1">
    <citation type="journal article" date="2009" name="Stand. Genomic Sci.">
        <title>Complete genome sequence of Catenulispora acidiphila type strain (ID 139908).</title>
        <authorList>
            <person name="Copeland A."/>
            <person name="Lapidus A."/>
            <person name="Glavina Del Rio T."/>
            <person name="Nolan M."/>
            <person name="Lucas S."/>
            <person name="Chen F."/>
            <person name="Tice H."/>
            <person name="Cheng J.F."/>
            <person name="Bruce D."/>
            <person name="Goodwin L."/>
            <person name="Pitluck S."/>
            <person name="Mikhailova N."/>
            <person name="Pati A."/>
            <person name="Ivanova N."/>
            <person name="Mavromatis K."/>
            <person name="Chen A."/>
            <person name="Palaniappan K."/>
            <person name="Chain P."/>
            <person name="Land M."/>
            <person name="Hauser L."/>
            <person name="Chang Y.J."/>
            <person name="Jeffries C.D."/>
            <person name="Chertkov O."/>
            <person name="Brettin T."/>
            <person name="Detter J.C."/>
            <person name="Han C."/>
            <person name="Ali Z."/>
            <person name="Tindall B.J."/>
            <person name="Goker M."/>
            <person name="Bristow J."/>
            <person name="Eisen J.A."/>
            <person name="Markowitz V."/>
            <person name="Hugenholtz P."/>
            <person name="Kyrpides N.C."/>
            <person name="Klenk H.P."/>
        </authorList>
    </citation>
    <scope>NUCLEOTIDE SEQUENCE [LARGE SCALE GENOMIC DNA]</scope>
    <source>
        <strain evidence="2">DSM 44928 / JCM 14897 / NBRC 102108 / NRRL B-24433 / ID139908</strain>
    </source>
</reference>